<sequence>MKRLIYIFCGILTLVMLFTSCKSSKQIGFLPSGEPSNPYLSSKMQLTFPYKGDKMSMGGTMKMKQNERIQLSVQLPVIRTEVVRIDITPEEVLFVDRMNKRFVKATRAEMTPFLPKGSDFEKLQKRLMDASKPGGKNVLTGKEIGLTSSMAEAKIQLYDFSSDEMNVTATEVSSKYAQVEFNDLIKLLFDL</sequence>
<dbReference type="AlphaFoldDB" id="A0A645HFH0"/>
<protein>
    <recommendedName>
        <fullName evidence="2">DUF4292 domain-containing protein</fullName>
    </recommendedName>
</protein>
<organism evidence="1">
    <name type="scientific">bioreactor metagenome</name>
    <dbReference type="NCBI Taxonomy" id="1076179"/>
    <lineage>
        <taxon>unclassified sequences</taxon>
        <taxon>metagenomes</taxon>
        <taxon>ecological metagenomes</taxon>
    </lineage>
</organism>
<dbReference type="Pfam" id="PF14125">
    <property type="entry name" value="DUF4292"/>
    <property type="match status" value="1"/>
</dbReference>
<evidence type="ECO:0000313" key="1">
    <source>
        <dbReference type="EMBL" id="MPN37316.1"/>
    </source>
</evidence>
<name>A0A645HFH0_9ZZZZ</name>
<dbReference type="PROSITE" id="PS51257">
    <property type="entry name" value="PROKAR_LIPOPROTEIN"/>
    <property type="match status" value="1"/>
</dbReference>
<evidence type="ECO:0008006" key="2">
    <source>
        <dbReference type="Google" id="ProtNLM"/>
    </source>
</evidence>
<gene>
    <name evidence="1" type="ORF">SDC9_184832</name>
</gene>
<dbReference type="InterPro" id="IPR025634">
    <property type="entry name" value="DUF4292"/>
</dbReference>
<reference evidence="1" key="1">
    <citation type="submission" date="2019-08" db="EMBL/GenBank/DDBJ databases">
        <authorList>
            <person name="Kucharzyk K."/>
            <person name="Murdoch R.W."/>
            <person name="Higgins S."/>
            <person name="Loffler F."/>
        </authorList>
    </citation>
    <scope>NUCLEOTIDE SEQUENCE</scope>
</reference>
<dbReference type="EMBL" id="VSSQ01091905">
    <property type="protein sequence ID" value="MPN37316.1"/>
    <property type="molecule type" value="Genomic_DNA"/>
</dbReference>
<accession>A0A645HFH0</accession>
<proteinExistence type="predicted"/>
<comment type="caution">
    <text evidence="1">The sequence shown here is derived from an EMBL/GenBank/DDBJ whole genome shotgun (WGS) entry which is preliminary data.</text>
</comment>